<reference evidence="2 3" key="1">
    <citation type="journal article" date="2018" name="New Phytol.">
        <title>Phylogenomics of Endogonaceae and evolution of mycorrhizas within Mucoromycota.</title>
        <authorList>
            <person name="Chang Y."/>
            <person name="Desiro A."/>
            <person name="Na H."/>
            <person name="Sandor L."/>
            <person name="Lipzen A."/>
            <person name="Clum A."/>
            <person name="Barry K."/>
            <person name="Grigoriev I.V."/>
            <person name="Martin F.M."/>
            <person name="Stajich J.E."/>
            <person name="Smith M.E."/>
            <person name="Bonito G."/>
            <person name="Spatafora J.W."/>
        </authorList>
    </citation>
    <scope>NUCLEOTIDE SEQUENCE [LARGE SCALE GENOMIC DNA]</scope>
    <source>
        <strain evidence="2 3">AD002</strain>
    </source>
</reference>
<feature type="region of interest" description="Disordered" evidence="1">
    <location>
        <begin position="194"/>
        <end position="222"/>
    </location>
</feature>
<evidence type="ECO:0000313" key="3">
    <source>
        <dbReference type="Proteomes" id="UP000274822"/>
    </source>
</evidence>
<comment type="caution">
    <text evidence="2">The sequence shown here is derived from an EMBL/GenBank/DDBJ whole genome shotgun (WGS) entry which is preliminary data.</text>
</comment>
<feature type="region of interest" description="Disordered" evidence="1">
    <location>
        <begin position="1"/>
        <end position="45"/>
    </location>
</feature>
<name>A0A433QXH0_9FUNG</name>
<protein>
    <submittedName>
        <fullName evidence="2">Uncharacterized protein</fullName>
    </submittedName>
</protein>
<gene>
    <name evidence="2" type="ORF">BC938DRAFT_480068</name>
</gene>
<dbReference type="AlphaFoldDB" id="A0A433QXH0"/>
<evidence type="ECO:0000256" key="1">
    <source>
        <dbReference type="SAM" id="MobiDB-lite"/>
    </source>
</evidence>
<dbReference type="EMBL" id="RBNJ01000450">
    <property type="protein sequence ID" value="RUS34503.1"/>
    <property type="molecule type" value="Genomic_DNA"/>
</dbReference>
<organism evidence="2 3">
    <name type="scientific">Jimgerdemannia flammicorona</name>
    <dbReference type="NCBI Taxonomy" id="994334"/>
    <lineage>
        <taxon>Eukaryota</taxon>
        <taxon>Fungi</taxon>
        <taxon>Fungi incertae sedis</taxon>
        <taxon>Mucoromycota</taxon>
        <taxon>Mucoromycotina</taxon>
        <taxon>Endogonomycetes</taxon>
        <taxon>Endogonales</taxon>
        <taxon>Endogonaceae</taxon>
        <taxon>Jimgerdemannia</taxon>
    </lineage>
</organism>
<feature type="region of interest" description="Disordered" evidence="1">
    <location>
        <begin position="80"/>
        <end position="132"/>
    </location>
</feature>
<feature type="compositionally biased region" description="Polar residues" evidence="1">
    <location>
        <begin position="205"/>
        <end position="222"/>
    </location>
</feature>
<evidence type="ECO:0000313" key="2">
    <source>
        <dbReference type="EMBL" id="RUS34503.1"/>
    </source>
</evidence>
<dbReference type="Proteomes" id="UP000274822">
    <property type="component" value="Unassembled WGS sequence"/>
</dbReference>
<keyword evidence="3" id="KW-1185">Reference proteome</keyword>
<feature type="compositionally biased region" description="Basic residues" evidence="1">
    <location>
        <begin position="98"/>
        <end position="107"/>
    </location>
</feature>
<accession>A0A433QXH0</accession>
<sequence length="222" mass="24682">MEKKAHLVGDVNPKTSAVGEERHNDVVAQKPKPKSNELPALPPGPFQGEPFVDIMRCNRPAALGKADIVDIFALGQQQPKGDRLTMCPRPSVGEGRTRQAKAHRWQRQRQEQKCPVPRRGRSMVSRSSNSHGTVHAMSWVSRAITSRPRMNKRRDWNVKYVDRMAVISLSWVGAMRGVVWSFADLVFAPPMPAATSLPRTPSPPNYNNGVITPHNGDNSDQP</sequence>
<proteinExistence type="predicted"/>